<dbReference type="Pfam" id="PF01535">
    <property type="entry name" value="PPR"/>
    <property type="match status" value="1"/>
</dbReference>
<protein>
    <submittedName>
        <fullName evidence="4">Maturation stability factor for peta mrna</fullName>
    </submittedName>
</protein>
<evidence type="ECO:0000313" key="4">
    <source>
        <dbReference type="EMBL" id="JAC68859.1"/>
    </source>
</evidence>
<name>A0A061RDJ1_9CHLO</name>
<dbReference type="PROSITE" id="PS51375">
    <property type="entry name" value="PPR"/>
    <property type="match status" value="1"/>
</dbReference>
<feature type="repeat" description="PPR" evidence="3">
    <location>
        <begin position="100"/>
        <end position="134"/>
    </location>
</feature>
<evidence type="ECO:0000256" key="1">
    <source>
        <dbReference type="ARBA" id="ARBA00007626"/>
    </source>
</evidence>
<dbReference type="AlphaFoldDB" id="A0A061RDJ1"/>
<organism evidence="4">
    <name type="scientific">Tetraselmis sp. GSL018</name>
    <dbReference type="NCBI Taxonomy" id="582737"/>
    <lineage>
        <taxon>Eukaryota</taxon>
        <taxon>Viridiplantae</taxon>
        <taxon>Chlorophyta</taxon>
        <taxon>core chlorophytes</taxon>
        <taxon>Chlorodendrophyceae</taxon>
        <taxon>Chlorodendrales</taxon>
        <taxon>Chlorodendraceae</taxon>
        <taxon>Tetraselmis</taxon>
    </lineage>
</organism>
<dbReference type="InterPro" id="IPR002885">
    <property type="entry name" value="PPR_rpt"/>
</dbReference>
<dbReference type="Pfam" id="PF13041">
    <property type="entry name" value="PPR_2"/>
    <property type="match status" value="1"/>
</dbReference>
<dbReference type="PANTHER" id="PTHR47447">
    <property type="entry name" value="OS03G0856100 PROTEIN"/>
    <property type="match status" value="1"/>
</dbReference>
<dbReference type="PANTHER" id="PTHR47447:SF17">
    <property type="entry name" value="OS12G0638900 PROTEIN"/>
    <property type="match status" value="1"/>
</dbReference>
<comment type="similarity">
    <text evidence="1">Belongs to the PPR family. P subfamily.</text>
</comment>
<reference evidence="4" key="1">
    <citation type="submission" date="2014-05" db="EMBL/GenBank/DDBJ databases">
        <title>The transcriptome of the halophilic microalga Tetraselmis sp. GSL018 isolated from the Great Salt Lake, Utah.</title>
        <authorList>
            <person name="Jinkerson R.E."/>
            <person name="D'Adamo S."/>
            <person name="Posewitz M.C."/>
        </authorList>
    </citation>
    <scope>NUCLEOTIDE SEQUENCE</scope>
    <source>
        <strain evidence="4">GSL018</strain>
    </source>
</reference>
<dbReference type="NCBIfam" id="TIGR00756">
    <property type="entry name" value="PPR"/>
    <property type="match status" value="1"/>
</dbReference>
<sequence length="180" mass="19931">SWSTPACRLGKAGQWRAAEGVFRRHSGLCDRVSRETMALAYGWAGQAREAEGMVKNMLSRGETPSDYAFSGVVAAYRISNRPRRAFQIRSRMRVLGIPPSVHVYNELLLVCERQQMWDKALELIQAMQREGVEPNKTTHDILVVVRQEGMKTVEDQQAAAAALSAVATVAGAFLLRTGLL</sequence>
<gene>
    <name evidence="4" type="ORF">TSPGSL018_7760</name>
</gene>
<feature type="non-terminal residue" evidence="4">
    <location>
        <position position="1"/>
    </location>
</feature>
<evidence type="ECO:0000256" key="3">
    <source>
        <dbReference type="PROSITE-ProRule" id="PRU00708"/>
    </source>
</evidence>
<dbReference type="EMBL" id="GBEZ01017477">
    <property type="protein sequence ID" value="JAC68859.1"/>
    <property type="molecule type" value="Transcribed_RNA"/>
</dbReference>
<dbReference type="Gene3D" id="1.25.40.10">
    <property type="entry name" value="Tetratricopeptide repeat domain"/>
    <property type="match status" value="1"/>
</dbReference>
<accession>A0A061RDJ1</accession>
<keyword evidence="2" id="KW-0677">Repeat</keyword>
<evidence type="ECO:0000256" key="2">
    <source>
        <dbReference type="ARBA" id="ARBA00022737"/>
    </source>
</evidence>
<proteinExistence type="inferred from homology"/>
<dbReference type="InterPro" id="IPR011990">
    <property type="entry name" value="TPR-like_helical_dom_sf"/>
</dbReference>